<evidence type="ECO:0000256" key="2">
    <source>
        <dbReference type="SAM" id="MobiDB-lite"/>
    </source>
</evidence>
<dbReference type="FunFam" id="2.70.70.10:FF:000003">
    <property type="entry name" value="Murein hydrolase activator EnvC"/>
    <property type="match status" value="1"/>
</dbReference>
<reference evidence="5 6" key="1">
    <citation type="submission" date="2016-03" db="EMBL/GenBank/DDBJ databases">
        <title>Photobacterium proteolyticum sp. nov. a protease producing bacterium isolated from ocean sediments of Laizhou Bay.</title>
        <authorList>
            <person name="Li Y."/>
        </authorList>
    </citation>
    <scope>NUCLEOTIDE SEQUENCE [LARGE SCALE GENOMIC DNA]</scope>
    <source>
        <strain evidence="5 6">R-40508</strain>
    </source>
</reference>
<organism evidence="5 6">
    <name type="scientific">Photobacterium jeanii</name>
    <dbReference type="NCBI Taxonomy" id="858640"/>
    <lineage>
        <taxon>Bacteria</taxon>
        <taxon>Pseudomonadati</taxon>
        <taxon>Pseudomonadota</taxon>
        <taxon>Gammaproteobacteria</taxon>
        <taxon>Vibrionales</taxon>
        <taxon>Vibrionaceae</taxon>
        <taxon>Photobacterium</taxon>
    </lineage>
</organism>
<dbReference type="GO" id="GO:0004222">
    <property type="term" value="F:metalloendopeptidase activity"/>
    <property type="evidence" value="ECO:0007669"/>
    <property type="project" value="TreeGrafter"/>
</dbReference>
<evidence type="ECO:0000256" key="3">
    <source>
        <dbReference type="SAM" id="SignalP"/>
    </source>
</evidence>
<evidence type="ECO:0000259" key="4">
    <source>
        <dbReference type="Pfam" id="PF01551"/>
    </source>
</evidence>
<dbReference type="Pfam" id="PF01551">
    <property type="entry name" value="Peptidase_M23"/>
    <property type="match status" value="1"/>
</dbReference>
<feature type="domain" description="M23ase beta-sheet core" evidence="4">
    <location>
        <begin position="287"/>
        <end position="380"/>
    </location>
</feature>
<evidence type="ECO:0000313" key="6">
    <source>
        <dbReference type="Proteomes" id="UP000078503"/>
    </source>
</evidence>
<dbReference type="Gene3D" id="2.70.70.10">
    <property type="entry name" value="Glucose Permease (Domain IIA)"/>
    <property type="match status" value="1"/>
</dbReference>
<comment type="caution">
    <text evidence="5">The sequence shown here is derived from an EMBL/GenBank/DDBJ whole genome shotgun (WGS) entry which is preliminary data.</text>
</comment>
<dbReference type="PANTHER" id="PTHR21666">
    <property type="entry name" value="PEPTIDASE-RELATED"/>
    <property type="match status" value="1"/>
</dbReference>
<dbReference type="Proteomes" id="UP000078503">
    <property type="component" value="Unassembled WGS sequence"/>
</dbReference>
<sequence length="386" mass="43817">MRDMIKHLTKTFRASALCTGALLCLSISPVGYASDNQQLDGVKQELSRQQGQLQDKQKRYAALQNELKQHEVSIANATKKIHQAENQRQALTRSIAKLSQEQQTLQQQRLGQQEMLRELLNTQYRQGQDSQLANLLSGEDSHTLDRFTVYAERISEARIKALTALAAIDTELQLKKHELAQQRQRQQDLVDELKEENQKRSRDQKRRKQTLAGIKSQISTDRGYINELKVNERRLLKEIARAKLEAERAARQAPMDGLAKQRGRLPWPVKGSVLHNYGTKQRGELRWKGMVIAKDSGSKVNAVYPGKVIFADWLRGYGLMLAIDHGKGDMTFYGYNQTLLKKVGDTVQANEAIALVGDSGGQSRSGLYFEIRRKGTPTNPRTWLKK</sequence>
<feature type="chain" id="PRO_5008090400" evidence="3">
    <location>
        <begin position="34"/>
        <end position="386"/>
    </location>
</feature>
<feature type="signal peptide" evidence="3">
    <location>
        <begin position="1"/>
        <end position="33"/>
    </location>
</feature>
<dbReference type="InterPro" id="IPR050570">
    <property type="entry name" value="Cell_wall_metabolism_enzyme"/>
</dbReference>
<keyword evidence="1" id="KW-0175">Coiled coil</keyword>
<keyword evidence="3" id="KW-0732">Signal</keyword>
<dbReference type="PANTHER" id="PTHR21666:SF270">
    <property type="entry name" value="MUREIN HYDROLASE ACTIVATOR ENVC"/>
    <property type="match status" value="1"/>
</dbReference>
<evidence type="ECO:0000256" key="1">
    <source>
        <dbReference type="SAM" id="Coils"/>
    </source>
</evidence>
<evidence type="ECO:0000313" key="5">
    <source>
        <dbReference type="EMBL" id="OAN17015.1"/>
    </source>
</evidence>
<keyword evidence="6" id="KW-1185">Reference proteome</keyword>
<proteinExistence type="predicted"/>
<dbReference type="SUPFAM" id="SSF51261">
    <property type="entry name" value="Duplicated hybrid motif"/>
    <property type="match status" value="1"/>
</dbReference>
<name>A0A178KJ25_9GAMM</name>
<dbReference type="AlphaFoldDB" id="A0A178KJ25"/>
<feature type="coiled-coil region" evidence="1">
    <location>
        <begin position="39"/>
        <end position="108"/>
    </location>
</feature>
<dbReference type="CDD" id="cd12797">
    <property type="entry name" value="M23_peptidase"/>
    <property type="match status" value="1"/>
</dbReference>
<protein>
    <submittedName>
        <fullName evidence="5">Peptidase M23</fullName>
    </submittedName>
</protein>
<dbReference type="EMBL" id="LVHF01000015">
    <property type="protein sequence ID" value="OAN17015.1"/>
    <property type="molecule type" value="Genomic_DNA"/>
</dbReference>
<dbReference type="Gene3D" id="6.10.250.3150">
    <property type="match status" value="1"/>
</dbReference>
<dbReference type="InterPro" id="IPR016047">
    <property type="entry name" value="M23ase_b-sheet_dom"/>
</dbReference>
<gene>
    <name evidence="5" type="ORF">A3K86_08760</name>
</gene>
<feature type="region of interest" description="Disordered" evidence="2">
    <location>
        <begin position="194"/>
        <end position="213"/>
    </location>
</feature>
<dbReference type="InterPro" id="IPR011055">
    <property type="entry name" value="Dup_hybrid_motif"/>
</dbReference>
<dbReference type="STRING" id="858640.A3K86_08760"/>
<accession>A0A178KJ25</accession>